<dbReference type="SUPFAM" id="SSF53300">
    <property type="entry name" value="vWA-like"/>
    <property type="match status" value="1"/>
</dbReference>
<sequence length="292" mass="33508">MLPSEIIQKIRRIEIRTKRLVDDVFGGEYHSTFKGRGMEFSEVREYLPGDDVRTIDWNVTARTGHPHVKKYVEERELTIMLLVDASSSLHFGSGERSKGEVAAEICALLAFSAIRNNDRVGLIIFTDVVEKYIPPRKGRNHVLRVIRELLYFRPQHEGTDISAALEFLRRVMRKRCVAFLVSDFFASGYERALMIVSKRHDLIAISIIDRREMEMAPVGLVELEDLETGESVLADTSDARGRRAYGLMAASRAARRQSLFRSIDVDEIEIAAGASYVDPLVRFFHMRERRYR</sequence>
<name>A0A0S7WTX5_UNCT6</name>
<protein>
    <recommendedName>
        <fullName evidence="1">VWFA domain-containing protein</fullName>
    </recommendedName>
</protein>
<dbReference type="Gene3D" id="3.40.50.410">
    <property type="entry name" value="von Willebrand factor, type A domain"/>
    <property type="match status" value="1"/>
</dbReference>
<proteinExistence type="predicted"/>
<dbReference type="InterPro" id="IPR036465">
    <property type="entry name" value="vWFA_dom_sf"/>
</dbReference>
<dbReference type="PATRIC" id="fig|1703770.3.peg.1617"/>
<dbReference type="InterPro" id="IPR002881">
    <property type="entry name" value="DUF58"/>
</dbReference>
<dbReference type="STRING" id="1703770.AMJ39_03985"/>
<dbReference type="AlphaFoldDB" id="A0A0S7WTX5"/>
<dbReference type="EMBL" id="LIZS01000015">
    <property type="protein sequence ID" value="KPJ53669.1"/>
    <property type="molecule type" value="Genomic_DNA"/>
</dbReference>
<evidence type="ECO:0000259" key="1">
    <source>
        <dbReference type="SMART" id="SM00327"/>
    </source>
</evidence>
<organism evidence="2 3">
    <name type="scientific">candidate division TA06 bacterium DG_24</name>
    <dbReference type="NCBI Taxonomy" id="1703770"/>
    <lineage>
        <taxon>Bacteria</taxon>
        <taxon>Bacteria division TA06</taxon>
    </lineage>
</organism>
<gene>
    <name evidence="2" type="ORF">AMJ39_03985</name>
</gene>
<evidence type="ECO:0000313" key="2">
    <source>
        <dbReference type="EMBL" id="KPJ53669.1"/>
    </source>
</evidence>
<accession>A0A0S7WTX5</accession>
<feature type="domain" description="VWFA" evidence="1">
    <location>
        <begin position="76"/>
        <end position="251"/>
    </location>
</feature>
<dbReference type="Proteomes" id="UP000052008">
    <property type="component" value="Unassembled WGS sequence"/>
</dbReference>
<dbReference type="PANTHER" id="PTHR33608">
    <property type="entry name" value="BLL2464 PROTEIN"/>
    <property type="match status" value="1"/>
</dbReference>
<dbReference type="PANTHER" id="PTHR33608:SF6">
    <property type="entry name" value="BLL2464 PROTEIN"/>
    <property type="match status" value="1"/>
</dbReference>
<reference evidence="2 3" key="1">
    <citation type="journal article" date="2015" name="Microbiome">
        <title>Genomic resolution of linkages in carbon, nitrogen, and sulfur cycling among widespread estuary sediment bacteria.</title>
        <authorList>
            <person name="Baker B.J."/>
            <person name="Lazar C.S."/>
            <person name="Teske A.P."/>
            <person name="Dick G.J."/>
        </authorList>
    </citation>
    <scope>NUCLEOTIDE SEQUENCE [LARGE SCALE GENOMIC DNA]</scope>
    <source>
        <strain evidence="2">DG_24</strain>
    </source>
</reference>
<dbReference type="InterPro" id="IPR002035">
    <property type="entry name" value="VWF_A"/>
</dbReference>
<evidence type="ECO:0000313" key="3">
    <source>
        <dbReference type="Proteomes" id="UP000052008"/>
    </source>
</evidence>
<dbReference type="Pfam" id="PF01882">
    <property type="entry name" value="DUF58"/>
    <property type="match status" value="1"/>
</dbReference>
<comment type="caution">
    <text evidence="2">The sequence shown here is derived from an EMBL/GenBank/DDBJ whole genome shotgun (WGS) entry which is preliminary data.</text>
</comment>
<dbReference type="SMART" id="SM00327">
    <property type="entry name" value="VWA"/>
    <property type="match status" value="1"/>
</dbReference>